<dbReference type="SUPFAM" id="SSF56801">
    <property type="entry name" value="Acetyl-CoA synthetase-like"/>
    <property type="match status" value="1"/>
</dbReference>
<comment type="similarity">
    <text evidence="1">Belongs to the ATP-dependent AMP-binding enzyme family.</text>
</comment>
<dbReference type="InterPro" id="IPR000873">
    <property type="entry name" value="AMP-dep_synth/lig_dom"/>
</dbReference>
<accession>A0A9X1AJ52</accession>
<evidence type="ECO:0000256" key="1">
    <source>
        <dbReference type="ARBA" id="ARBA00006432"/>
    </source>
</evidence>
<dbReference type="AlphaFoldDB" id="A0A9X1AJ52"/>
<proteinExistence type="inferred from homology"/>
<dbReference type="Gene3D" id="3.30.300.30">
    <property type="match status" value="1"/>
</dbReference>
<dbReference type="GO" id="GO:0031956">
    <property type="term" value="F:medium-chain fatty acid-CoA ligase activity"/>
    <property type="evidence" value="ECO:0007669"/>
    <property type="project" value="TreeGrafter"/>
</dbReference>
<reference evidence="4" key="1">
    <citation type="submission" date="2021-05" db="EMBL/GenBank/DDBJ databases">
        <title>Genome of Sphingobium sp. strain.</title>
        <authorList>
            <person name="Fan R."/>
        </authorList>
    </citation>
    <scope>NUCLEOTIDE SEQUENCE</scope>
    <source>
        <strain evidence="4">H33</strain>
    </source>
</reference>
<dbReference type="Pfam" id="PF13193">
    <property type="entry name" value="AMP-binding_C"/>
    <property type="match status" value="1"/>
</dbReference>
<dbReference type="PROSITE" id="PS00455">
    <property type="entry name" value="AMP_BINDING"/>
    <property type="match status" value="1"/>
</dbReference>
<evidence type="ECO:0000313" key="5">
    <source>
        <dbReference type="Proteomes" id="UP001138757"/>
    </source>
</evidence>
<dbReference type="RefSeq" id="WP_214621168.1">
    <property type="nucleotide sequence ID" value="NZ_JAHGAW010000001.1"/>
</dbReference>
<dbReference type="InterPro" id="IPR020845">
    <property type="entry name" value="AMP-binding_CS"/>
</dbReference>
<keyword evidence="5" id="KW-1185">Reference proteome</keyword>
<dbReference type="NCBIfam" id="NF005702">
    <property type="entry name" value="PRK07514.1"/>
    <property type="match status" value="1"/>
</dbReference>
<protein>
    <submittedName>
        <fullName evidence="4">Malonyl-CoA synthase</fullName>
    </submittedName>
</protein>
<feature type="domain" description="AMP-dependent synthetase/ligase" evidence="2">
    <location>
        <begin position="14"/>
        <end position="362"/>
    </location>
</feature>
<dbReference type="Proteomes" id="UP001138757">
    <property type="component" value="Unassembled WGS sequence"/>
</dbReference>
<dbReference type="GO" id="GO:0006631">
    <property type="term" value="P:fatty acid metabolic process"/>
    <property type="evidence" value="ECO:0007669"/>
    <property type="project" value="TreeGrafter"/>
</dbReference>
<dbReference type="InterPro" id="IPR042099">
    <property type="entry name" value="ANL_N_sf"/>
</dbReference>
<evidence type="ECO:0000259" key="2">
    <source>
        <dbReference type="Pfam" id="PF00501"/>
    </source>
</evidence>
<evidence type="ECO:0000313" key="4">
    <source>
        <dbReference type="EMBL" id="MBT2185409.1"/>
    </source>
</evidence>
<feature type="domain" description="AMP-binding enzyme C-terminal" evidence="3">
    <location>
        <begin position="413"/>
        <end position="488"/>
    </location>
</feature>
<dbReference type="PANTHER" id="PTHR43201">
    <property type="entry name" value="ACYL-COA SYNTHETASE"/>
    <property type="match status" value="1"/>
</dbReference>
<dbReference type="PANTHER" id="PTHR43201:SF8">
    <property type="entry name" value="ACYL-COA SYNTHETASE FAMILY MEMBER 3"/>
    <property type="match status" value="1"/>
</dbReference>
<dbReference type="Gene3D" id="3.40.50.12780">
    <property type="entry name" value="N-terminal domain of ligase-like"/>
    <property type="match status" value="1"/>
</dbReference>
<dbReference type="CDD" id="cd05941">
    <property type="entry name" value="MCS"/>
    <property type="match status" value="1"/>
</dbReference>
<gene>
    <name evidence="4" type="ORF">KK488_00410</name>
</gene>
<dbReference type="InterPro" id="IPR025110">
    <property type="entry name" value="AMP-bd_C"/>
</dbReference>
<dbReference type="Pfam" id="PF00501">
    <property type="entry name" value="AMP-binding"/>
    <property type="match status" value="1"/>
</dbReference>
<dbReference type="EMBL" id="JAHGAW010000001">
    <property type="protein sequence ID" value="MBT2185409.1"/>
    <property type="molecule type" value="Genomic_DNA"/>
</dbReference>
<name>A0A9X1AJ52_9SPHN</name>
<organism evidence="4 5">
    <name type="scientific">Sphingobium nicotianae</name>
    <dbReference type="NCBI Taxonomy" id="2782607"/>
    <lineage>
        <taxon>Bacteria</taxon>
        <taxon>Pseudomonadati</taxon>
        <taxon>Pseudomonadota</taxon>
        <taxon>Alphaproteobacteria</taxon>
        <taxon>Sphingomonadales</taxon>
        <taxon>Sphingomonadaceae</taxon>
        <taxon>Sphingobium</taxon>
    </lineage>
</organism>
<evidence type="ECO:0000259" key="3">
    <source>
        <dbReference type="Pfam" id="PF13193"/>
    </source>
</evidence>
<comment type="caution">
    <text evidence="4">The sequence shown here is derived from an EMBL/GenBank/DDBJ whole genome shotgun (WGS) entry which is preliminary data.</text>
</comment>
<sequence length="503" mass="54142">MNHSLFAALCAGKDLDEPAILCGWDRMISYGALFEASGRLAHRLIALGVGPGDRIAVQVGKSAEALILYLASLRVGAVYLPLNTDYTPAEIGYFLTDAEPGLFIVDPADADAAAPLAAGISARLATLGTDGESGSLLEHIDTLPASFTDMHRAADDLAAILYTSGTTGRSKGAMLTHGNLTSNAATLVDAWRFTADDELLHALPVYHIHGLFVATNVPLLAGARIRLLPKFEPGAVLRGLETATVMMGVPTFYTRLLADPRLDRNATKGMRLFVSGSAPLLAETHRAWEERTGHRILERYGMSETGMNTSNPYEGERRPGTVGPALPGVSIRIVDEQTRTMLPAGEIGMIEVKGPNVFKGYWRMPEKTATELKEDGYFITGDLGRLSLDGYLEIVGRDKDLVITGGLNVYPKEVETEIDTLDGVEETAVIGLPHPDFGEAVTAIVVRSSGSKIGSADILEAISARLARFKLPKTVFFVDALPRNAMGKVQKNILREELLDIVY</sequence>
<dbReference type="InterPro" id="IPR045851">
    <property type="entry name" value="AMP-bd_C_sf"/>
</dbReference>